<protein>
    <submittedName>
        <fullName evidence="2">Uncharacterized protein</fullName>
    </submittedName>
</protein>
<reference evidence="2" key="1">
    <citation type="submission" date="2023-04" db="EMBL/GenBank/DDBJ databases">
        <authorList>
            <person name="Vijverberg K."/>
            <person name="Xiong W."/>
            <person name="Schranz E."/>
        </authorList>
    </citation>
    <scope>NUCLEOTIDE SEQUENCE</scope>
</reference>
<proteinExistence type="predicted"/>
<dbReference type="EMBL" id="OX465078">
    <property type="protein sequence ID" value="CAI9270985.1"/>
    <property type="molecule type" value="Genomic_DNA"/>
</dbReference>
<sequence>MKEHSTNIDKMNKAVDDSASICNNTAEKVDKLITNSMSFMEKIQSSFESNTAKANKVISSLGSTLKTEKLQDDLAMESKIMDALAVQTKKEKVLSIQLENVEKQVNDLLFKKTGMETYILDVIGILSDIIKTMDSMITTILRKHLAEKLKPVFAMLLQIEGVLESSFILKQGGESMSQSKKEDSKPSAKSPVKSEFEPKGKEKLFRQEPIIDQSEDEEPNENELKRRKAGEAEMDEHQRIVCEAEAKEKTEIEAQTTLESLFPEWTLQRIQNEVEDLPSQYWLKLVMSFEIQNTKDSQLDLLKTPKSFKFRSFVRVVNVLFVDNDADHFLFSFYLKHMQQQYETWSASKITTM</sequence>
<organism evidence="2 3">
    <name type="scientific">Lactuca saligna</name>
    <name type="common">Willowleaf lettuce</name>
    <dbReference type="NCBI Taxonomy" id="75948"/>
    <lineage>
        <taxon>Eukaryota</taxon>
        <taxon>Viridiplantae</taxon>
        <taxon>Streptophyta</taxon>
        <taxon>Embryophyta</taxon>
        <taxon>Tracheophyta</taxon>
        <taxon>Spermatophyta</taxon>
        <taxon>Magnoliopsida</taxon>
        <taxon>eudicotyledons</taxon>
        <taxon>Gunneridae</taxon>
        <taxon>Pentapetalae</taxon>
        <taxon>asterids</taxon>
        <taxon>campanulids</taxon>
        <taxon>Asterales</taxon>
        <taxon>Asteraceae</taxon>
        <taxon>Cichorioideae</taxon>
        <taxon>Cichorieae</taxon>
        <taxon>Lactucinae</taxon>
        <taxon>Lactuca</taxon>
    </lineage>
</organism>
<evidence type="ECO:0000313" key="3">
    <source>
        <dbReference type="Proteomes" id="UP001177003"/>
    </source>
</evidence>
<keyword evidence="3" id="KW-1185">Reference proteome</keyword>
<evidence type="ECO:0000256" key="1">
    <source>
        <dbReference type="SAM" id="MobiDB-lite"/>
    </source>
</evidence>
<gene>
    <name evidence="2" type="ORF">LSALG_LOCUS11270</name>
</gene>
<accession>A0AA35VQN5</accession>
<feature type="compositionally biased region" description="Basic and acidic residues" evidence="1">
    <location>
        <begin position="179"/>
        <end position="206"/>
    </location>
</feature>
<dbReference type="Proteomes" id="UP001177003">
    <property type="component" value="Chromosome 2"/>
</dbReference>
<feature type="region of interest" description="Disordered" evidence="1">
    <location>
        <begin position="173"/>
        <end position="232"/>
    </location>
</feature>
<evidence type="ECO:0000313" key="2">
    <source>
        <dbReference type="EMBL" id="CAI9270985.1"/>
    </source>
</evidence>
<name>A0AA35VQN5_LACSI</name>
<dbReference type="AlphaFoldDB" id="A0AA35VQN5"/>